<dbReference type="EMBL" id="VUMN01000014">
    <property type="protein sequence ID" value="MSS58682.1"/>
    <property type="molecule type" value="Genomic_DNA"/>
</dbReference>
<evidence type="ECO:0000313" key="15">
    <source>
        <dbReference type="Proteomes" id="UP000461880"/>
    </source>
</evidence>
<evidence type="ECO:0000256" key="7">
    <source>
        <dbReference type="ARBA" id="ARBA00022705"/>
    </source>
</evidence>
<dbReference type="PIRSF" id="PIRSF000804">
    <property type="entry name" value="DNA_pol_III_b"/>
    <property type="match status" value="1"/>
</dbReference>
<comment type="subunit">
    <text evidence="10">Forms a ring-shaped head-to-tail homodimer around DNA.</text>
</comment>
<dbReference type="Gene3D" id="3.10.150.10">
    <property type="entry name" value="DNA Polymerase III, subunit A, domain 2"/>
    <property type="match status" value="1"/>
</dbReference>
<evidence type="ECO:0000256" key="6">
    <source>
        <dbReference type="ARBA" id="ARBA00022695"/>
    </source>
</evidence>
<keyword evidence="9" id="KW-0238">DNA-binding</keyword>
<dbReference type="GO" id="GO:0009360">
    <property type="term" value="C:DNA polymerase III complex"/>
    <property type="evidence" value="ECO:0007669"/>
    <property type="project" value="InterPro"/>
</dbReference>
<evidence type="ECO:0000256" key="2">
    <source>
        <dbReference type="ARBA" id="ARBA00010752"/>
    </source>
</evidence>
<dbReference type="Pfam" id="PF00712">
    <property type="entry name" value="DNA_pol3_beta"/>
    <property type="match status" value="1"/>
</dbReference>
<keyword evidence="15" id="KW-1185">Reference proteome</keyword>
<accession>A0A7X2TFI8</accession>
<evidence type="ECO:0000256" key="1">
    <source>
        <dbReference type="ARBA" id="ARBA00004496"/>
    </source>
</evidence>
<feature type="domain" description="DNA polymerase III beta sliding clamp central" evidence="12">
    <location>
        <begin position="137"/>
        <end position="247"/>
    </location>
</feature>
<dbReference type="InterPro" id="IPR022634">
    <property type="entry name" value="DNA_polIII_beta_N"/>
</dbReference>
<evidence type="ECO:0000256" key="10">
    <source>
        <dbReference type="PIRNR" id="PIRNR000804"/>
    </source>
</evidence>
<comment type="caution">
    <text evidence="14">The sequence shown here is derived from an EMBL/GenBank/DDBJ whole genome shotgun (WGS) entry which is preliminary data.</text>
</comment>
<dbReference type="CDD" id="cd00140">
    <property type="entry name" value="beta_clamp"/>
    <property type="match status" value="1"/>
</dbReference>
<name>A0A7X2TFI8_9FIRM</name>
<dbReference type="NCBIfam" id="TIGR00663">
    <property type="entry name" value="dnan"/>
    <property type="match status" value="1"/>
</dbReference>
<dbReference type="GO" id="GO:0006271">
    <property type="term" value="P:DNA strand elongation involved in DNA replication"/>
    <property type="evidence" value="ECO:0007669"/>
    <property type="project" value="TreeGrafter"/>
</dbReference>
<feature type="domain" description="DNA polymerase III beta sliding clamp N-terminal" evidence="11">
    <location>
        <begin position="1"/>
        <end position="126"/>
    </location>
</feature>
<comment type="subcellular location">
    <subcellularLocation>
        <location evidence="1 10">Cytoplasm</location>
    </subcellularLocation>
</comment>
<organism evidence="14 15">
    <name type="scientific">Stecheria intestinalis</name>
    <dbReference type="NCBI Taxonomy" id="2606630"/>
    <lineage>
        <taxon>Bacteria</taxon>
        <taxon>Bacillati</taxon>
        <taxon>Bacillota</taxon>
        <taxon>Erysipelotrichia</taxon>
        <taxon>Erysipelotrichales</taxon>
        <taxon>Erysipelotrichaceae</taxon>
        <taxon>Stecheria</taxon>
    </lineage>
</organism>
<dbReference type="InterPro" id="IPR022637">
    <property type="entry name" value="DNA_polIII_beta_cen"/>
</dbReference>
<keyword evidence="7 10" id="KW-0235">DNA replication</keyword>
<dbReference type="PANTHER" id="PTHR30478">
    <property type="entry name" value="DNA POLYMERASE III SUBUNIT BETA"/>
    <property type="match status" value="1"/>
</dbReference>
<dbReference type="SUPFAM" id="SSF55979">
    <property type="entry name" value="DNA clamp"/>
    <property type="match status" value="3"/>
</dbReference>
<protein>
    <recommendedName>
        <fullName evidence="3 10">Beta sliding clamp</fullName>
    </recommendedName>
</protein>
<dbReference type="AlphaFoldDB" id="A0A7X2TFI8"/>
<keyword evidence="5 10" id="KW-0808">Transferase</keyword>
<evidence type="ECO:0000256" key="9">
    <source>
        <dbReference type="ARBA" id="ARBA00023125"/>
    </source>
</evidence>
<evidence type="ECO:0000259" key="11">
    <source>
        <dbReference type="Pfam" id="PF00712"/>
    </source>
</evidence>
<proteinExistence type="inferred from homology"/>
<evidence type="ECO:0000259" key="12">
    <source>
        <dbReference type="Pfam" id="PF02767"/>
    </source>
</evidence>
<dbReference type="SMART" id="SM00480">
    <property type="entry name" value="POL3Bc"/>
    <property type="match status" value="1"/>
</dbReference>
<gene>
    <name evidence="14" type="primary">dnaN</name>
    <name evidence="14" type="ORF">FYJ51_07160</name>
</gene>
<dbReference type="GO" id="GO:0008408">
    <property type="term" value="F:3'-5' exonuclease activity"/>
    <property type="evidence" value="ECO:0007669"/>
    <property type="project" value="InterPro"/>
</dbReference>
<evidence type="ECO:0000256" key="3">
    <source>
        <dbReference type="ARBA" id="ARBA00021035"/>
    </source>
</evidence>
<evidence type="ECO:0000259" key="13">
    <source>
        <dbReference type="Pfam" id="PF02768"/>
    </source>
</evidence>
<dbReference type="Pfam" id="PF02767">
    <property type="entry name" value="DNA_pol3_beta_2"/>
    <property type="match status" value="1"/>
</dbReference>
<dbReference type="InterPro" id="IPR022635">
    <property type="entry name" value="DNA_polIII_beta_C"/>
</dbReference>
<keyword evidence="8 10" id="KW-0239">DNA-directed DNA polymerase</keyword>
<evidence type="ECO:0000256" key="5">
    <source>
        <dbReference type="ARBA" id="ARBA00022679"/>
    </source>
</evidence>
<feature type="domain" description="DNA polymerase III beta sliding clamp C-terminal" evidence="13">
    <location>
        <begin position="250"/>
        <end position="371"/>
    </location>
</feature>
<comment type="similarity">
    <text evidence="2 10">Belongs to the beta sliding clamp family.</text>
</comment>
<keyword evidence="6 10" id="KW-0548">Nucleotidyltransferase</keyword>
<dbReference type="GO" id="GO:0003887">
    <property type="term" value="F:DNA-directed DNA polymerase activity"/>
    <property type="evidence" value="ECO:0007669"/>
    <property type="project" value="UniProtKB-UniRule"/>
</dbReference>
<dbReference type="GO" id="GO:0003677">
    <property type="term" value="F:DNA binding"/>
    <property type="evidence" value="ECO:0007669"/>
    <property type="project" value="UniProtKB-UniRule"/>
</dbReference>
<evidence type="ECO:0000256" key="4">
    <source>
        <dbReference type="ARBA" id="ARBA00022490"/>
    </source>
</evidence>
<dbReference type="InterPro" id="IPR046938">
    <property type="entry name" value="DNA_clamp_sf"/>
</dbReference>
<evidence type="ECO:0000256" key="8">
    <source>
        <dbReference type="ARBA" id="ARBA00022932"/>
    </source>
</evidence>
<comment type="function">
    <text evidence="10">Confers DNA tethering and processivity to DNA polymerases and other proteins. Acts as a clamp, forming a ring around DNA (a reaction catalyzed by the clamp-loading complex) which diffuses in an ATP-independent manner freely and bidirectionally along dsDNA. Initially characterized for its ability to contact the catalytic subunit of DNA polymerase III (Pol III), a complex, multichain enzyme responsible for most of the replicative synthesis in bacteria; Pol III exhibits 3'-5' exonuclease proofreading activity. The beta chain is required for initiation of replication as well as for processivity of DNA replication.</text>
</comment>
<dbReference type="GO" id="GO:0005737">
    <property type="term" value="C:cytoplasm"/>
    <property type="evidence" value="ECO:0007669"/>
    <property type="project" value="UniProtKB-SubCell"/>
</dbReference>
<dbReference type="Proteomes" id="UP000461880">
    <property type="component" value="Unassembled WGS sequence"/>
</dbReference>
<dbReference type="InterPro" id="IPR001001">
    <property type="entry name" value="DNA_polIII_beta"/>
</dbReference>
<keyword evidence="4 10" id="KW-0963">Cytoplasm</keyword>
<evidence type="ECO:0000313" key="14">
    <source>
        <dbReference type="EMBL" id="MSS58682.1"/>
    </source>
</evidence>
<dbReference type="PANTHER" id="PTHR30478:SF0">
    <property type="entry name" value="BETA SLIDING CLAMP"/>
    <property type="match status" value="1"/>
</dbReference>
<dbReference type="Pfam" id="PF02768">
    <property type="entry name" value="DNA_pol3_beta_3"/>
    <property type="match status" value="1"/>
</dbReference>
<sequence>MNFQISRDKFYNALTIASRAISSNSPVPALTGILITASDNELLLTASNAVISIQMTLSNEKDPDLGLSISGEGSIVIESRFLMDIVKKIDSDQIKIEIIDGTLTHFEGNKAEYKINCIRPEDYPSIDFSEPSTKFEINSGTLNEFITQTVFAAAVKETRPVLTGVNFNSDGKEIVCTGTDSYRLSRRTAPIASDPFMITVPSKTLNEVKNIFAEDQTVKVALNDKKIQFSNDKVMLQSTLLEGDFPDTNRLIPNDFTRTMLINRTVLLDALDRAAFIKTDNISTMNLQMTGADDISLSNRSQEIGEFHEVLNAVSYEGDPLDISFSGQYMMDALRIFKGENVKISFTGVMKPFIITEEDDSSVIELILPVRTYM</sequence>
<reference evidence="14 15" key="1">
    <citation type="submission" date="2019-08" db="EMBL/GenBank/DDBJ databases">
        <title>In-depth cultivation of the pig gut microbiome towards novel bacterial diversity and tailored functional studies.</title>
        <authorList>
            <person name="Wylensek D."/>
            <person name="Hitch T.C.A."/>
            <person name="Clavel T."/>
        </authorList>
    </citation>
    <scope>NUCLEOTIDE SEQUENCE [LARGE SCALE GENOMIC DNA]</scope>
    <source>
        <strain evidence="14 15">Oil+RF-744-GAM-WT-6</strain>
    </source>
</reference>
<dbReference type="Gene3D" id="3.70.10.10">
    <property type="match status" value="1"/>
</dbReference>